<dbReference type="GO" id="GO:0046872">
    <property type="term" value="F:metal ion binding"/>
    <property type="evidence" value="ECO:0007669"/>
    <property type="project" value="UniProtKB-KW"/>
</dbReference>
<evidence type="ECO:0000313" key="7">
    <source>
        <dbReference type="Proteomes" id="UP001431776"/>
    </source>
</evidence>
<feature type="domain" description="4Fe-4S ferredoxin-type" evidence="5">
    <location>
        <begin position="217"/>
        <end position="245"/>
    </location>
</feature>
<reference evidence="6" key="1">
    <citation type="submission" date="2023-05" db="EMBL/GenBank/DDBJ databases">
        <title>Anaerotaeda fermentans gen. nov., sp. nov., a novel anaerobic planctomycete of the new family within the order Sedimentisphaerales isolated from Taman Peninsula, Russia.</title>
        <authorList>
            <person name="Khomyakova M.A."/>
            <person name="Merkel A.Y."/>
            <person name="Slobodkin A.I."/>
        </authorList>
    </citation>
    <scope>NUCLEOTIDE SEQUENCE</scope>
    <source>
        <strain evidence="6">M17dextr</strain>
    </source>
</reference>
<dbReference type="PANTHER" id="PTHR43687:SF1">
    <property type="entry name" value="FERREDOXIN III"/>
    <property type="match status" value="1"/>
</dbReference>
<evidence type="ECO:0000313" key="6">
    <source>
        <dbReference type="EMBL" id="MDI6450157.1"/>
    </source>
</evidence>
<dbReference type="RefSeq" id="WP_349245566.1">
    <property type="nucleotide sequence ID" value="NZ_JASCXX010000017.1"/>
</dbReference>
<dbReference type="Pfam" id="PF12838">
    <property type="entry name" value="Fer4_7"/>
    <property type="match status" value="1"/>
</dbReference>
<keyword evidence="3" id="KW-0408">Iron</keyword>
<dbReference type="PROSITE" id="PS00198">
    <property type="entry name" value="4FE4S_FER_1"/>
    <property type="match status" value="1"/>
</dbReference>
<evidence type="ECO:0000256" key="3">
    <source>
        <dbReference type="ARBA" id="ARBA00023004"/>
    </source>
</evidence>
<proteinExistence type="predicted"/>
<keyword evidence="4" id="KW-0411">Iron-sulfur</keyword>
<comment type="caution">
    <text evidence="6">The sequence shown here is derived from an EMBL/GenBank/DDBJ whole genome shotgun (WGS) entry which is preliminary data.</text>
</comment>
<dbReference type="InterPro" id="IPR007160">
    <property type="entry name" value="DUF362"/>
</dbReference>
<dbReference type="SUPFAM" id="SSF54862">
    <property type="entry name" value="4Fe-4S ferredoxins"/>
    <property type="match status" value="1"/>
</dbReference>
<dbReference type="GO" id="GO:0051539">
    <property type="term" value="F:4 iron, 4 sulfur cluster binding"/>
    <property type="evidence" value="ECO:0007669"/>
    <property type="project" value="UniProtKB-KW"/>
</dbReference>
<dbReference type="PROSITE" id="PS51379">
    <property type="entry name" value="4FE4S_FER_2"/>
    <property type="match status" value="2"/>
</dbReference>
<keyword evidence="2" id="KW-0479">Metal-binding</keyword>
<evidence type="ECO:0000256" key="4">
    <source>
        <dbReference type="ARBA" id="ARBA00023014"/>
    </source>
</evidence>
<sequence>MSSKVHFIRASMDEGEAAISQKARALFRAGAFADCFKTNDFTAVKVHVGEQTNNTYIKAPCLKGLVEELLSLKTKPFITDTSTLYTGRRHNAIDHTVLATERGFSVEGLGVPFIAPDGLFGTAETAVPIEGELDKEVMIAADIVRCQSILSIAHFTGHCAACVGATIKTLGMGCSSRKGKMRQHASLKPHVKKGKCTRCGECRQHCPADAITLDDVQAHIDQDKCIGCAECVAVCRFDAVVYDWQQENEILQKSVAEHALGALRGKQGRATFYNFVMSVTKDCDCFAQANMPKIVEDIGILASTDPVAVDKASIDLVEGRGGRGVPKLIGNARLDWRYQIEHAVRIGLGSAEYELVEVK</sequence>
<name>A0AAW6TWY0_9BACT</name>
<gene>
    <name evidence="6" type="ORF">QJ522_13945</name>
</gene>
<dbReference type="EMBL" id="JASCXX010000017">
    <property type="protein sequence ID" value="MDI6450157.1"/>
    <property type="molecule type" value="Genomic_DNA"/>
</dbReference>
<keyword evidence="1" id="KW-0004">4Fe-4S</keyword>
<keyword evidence="7" id="KW-1185">Reference proteome</keyword>
<dbReference type="AlphaFoldDB" id="A0AAW6TWY0"/>
<organism evidence="6 7">
    <name type="scientific">Anaerobaca lacustris</name>
    <dbReference type="NCBI Taxonomy" id="3044600"/>
    <lineage>
        <taxon>Bacteria</taxon>
        <taxon>Pseudomonadati</taxon>
        <taxon>Planctomycetota</taxon>
        <taxon>Phycisphaerae</taxon>
        <taxon>Sedimentisphaerales</taxon>
        <taxon>Anaerobacaceae</taxon>
        <taxon>Anaerobaca</taxon>
    </lineage>
</organism>
<dbReference type="Proteomes" id="UP001431776">
    <property type="component" value="Unassembled WGS sequence"/>
</dbReference>
<accession>A0AAW6TWY0</accession>
<dbReference type="InterPro" id="IPR017896">
    <property type="entry name" value="4Fe4S_Fe-S-bd"/>
</dbReference>
<dbReference type="InterPro" id="IPR050572">
    <property type="entry name" value="Fe-S_Ferredoxin"/>
</dbReference>
<dbReference type="InterPro" id="IPR017900">
    <property type="entry name" value="4Fe4S_Fe_S_CS"/>
</dbReference>
<evidence type="ECO:0000259" key="5">
    <source>
        <dbReference type="PROSITE" id="PS51379"/>
    </source>
</evidence>
<feature type="domain" description="4Fe-4S ferredoxin-type" evidence="5">
    <location>
        <begin position="187"/>
        <end position="216"/>
    </location>
</feature>
<protein>
    <submittedName>
        <fullName evidence="6">DUF362 domain-containing protein</fullName>
    </submittedName>
</protein>
<dbReference type="Gene3D" id="3.30.70.20">
    <property type="match status" value="1"/>
</dbReference>
<dbReference type="Pfam" id="PF04015">
    <property type="entry name" value="DUF362"/>
    <property type="match status" value="1"/>
</dbReference>
<dbReference type="PANTHER" id="PTHR43687">
    <property type="entry name" value="ADENYLYLSULFATE REDUCTASE, BETA SUBUNIT"/>
    <property type="match status" value="1"/>
</dbReference>
<evidence type="ECO:0000256" key="2">
    <source>
        <dbReference type="ARBA" id="ARBA00022723"/>
    </source>
</evidence>
<evidence type="ECO:0000256" key="1">
    <source>
        <dbReference type="ARBA" id="ARBA00022485"/>
    </source>
</evidence>